<dbReference type="Proteomes" id="UP000000483">
    <property type="component" value="Chromosome"/>
</dbReference>
<dbReference type="OrthoDB" id="5445132at2"/>
<evidence type="ECO:0000259" key="6">
    <source>
        <dbReference type="Pfam" id="PF04932"/>
    </source>
</evidence>
<dbReference type="AlphaFoldDB" id="F2NDG5"/>
<comment type="subcellular location">
    <subcellularLocation>
        <location evidence="1">Membrane</location>
        <topology evidence="1">Multi-pass membrane protein</topology>
    </subcellularLocation>
</comment>
<dbReference type="HOGENOM" id="CLU_703436_0_0_7"/>
<keyword evidence="3 5" id="KW-1133">Transmembrane helix</keyword>
<feature type="transmembrane region" description="Helical" evidence="5">
    <location>
        <begin position="342"/>
        <end position="359"/>
    </location>
</feature>
<feature type="domain" description="O-antigen ligase-related" evidence="6">
    <location>
        <begin position="183"/>
        <end position="323"/>
    </location>
</feature>
<accession>F2NDG5</accession>
<dbReference type="InterPro" id="IPR007016">
    <property type="entry name" value="O-antigen_ligase-rel_domated"/>
</dbReference>
<evidence type="ECO:0000256" key="1">
    <source>
        <dbReference type="ARBA" id="ARBA00004141"/>
    </source>
</evidence>
<keyword evidence="4 5" id="KW-0472">Membrane</keyword>
<dbReference type="KEGG" id="dao:Desac_2202"/>
<keyword evidence="8" id="KW-1185">Reference proteome</keyword>
<feature type="transmembrane region" description="Helical" evidence="5">
    <location>
        <begin position="175"/>
        <end position="192"/>
    </location>
</feature>
<name>F2NDG5_DESAR</name>
<gene>
    <name evidence="7" type="ordered locus">Desac_2202</name>
</gene>
<organism evidence="7 8">
    <name type="scientific">Desulfobacca acetoxidans (strain ATCC 700848 / DSM 11109 / ASRB2)</name>
    <dbReference type="NCBI Taxonomy" id="880072"/>
    <lineage>
        <taxon>Bacteria</taxon>
        <taxon>Pseudomonadati</taxon>
        <taxon>Thermodesulfobacteriota</taxon>
        <taxon>Desulfobaccia</taxon>
        <taxon>Desulfobaccales</taxon>
        <taxon>Desulfobaccaceae</taxon>
        <taxon>Desulfobacca</taxon>
    </lineage>
</organism>
<dbReference type="STRING" id="880072.Desac_2202"/>
<evidence type="ECO:0000256" key="5">
    <source>
        <dbReference type="SAM" id="Phobius"/>
    </source>
</evidence>
<evidence type="ECO:0000313" key="8">
    <source>
        <dbReference type="Proteomes" id="UP000000483"/>
    </source>
</evidence>
<dbReference type="GO" id="GO:0016020">
    <property type="term" value="C:membrane"/>
    <property type="evidence" value="ECO:0007669"/>
    <property type="project" value="UniProtKB-SubCell"/>
</dbReference>
<feature type="transmembrane region" description="Helical" evidence="5">
    <location>
        <begin position="53"/>
        <end position="72"/>
    </location>
</feature>
<sequence length="392" mass="45529">MALYILLIFALLRPITIGIVQYIPFILELFAVTFSLLFIIIICANLRNIKYDNIDIIIFIYYFYCGLSILWGSSYREVCRFILPILLFYVVRITITDRNAIKALLTSFILGYSFLILGSTFLIISGRSESIIVYHSGIERFQGMASGQHALAHSMFIFSIIYALFKIYYINISKILEYILLLLLICSIYCLYKTFTRTALLGLIIFWMILFFGCNKKLFVSLILGALIISFFNYEKIHQVIWQVEPDIGHSENIDHASSGRLTLWSHNLYIFSQLTIVEKMLGIGIGNEGTQIEELQNITAFSHNDYLTLLMTTGIIGLLLYLLIIYNFIIHVTTLYLEYKVKYIFISFFVSVCIMNFFSNSYINRFELGQLFYLFMGLAYQLQSENFQNIR</sequence>
<dbReference type="EMBL" id="CP002629">
    <property type="protein sequence ID" value="AEB10031.1"/>
    <property type="molecule type" value="Genomic_DNA"/>
</dbReference>
<dbReference type="Pfam" id="PF04932">
    <property type="entry name" value="Wzy_C"/>
    <property type="match status" value="1"/>
</dbReference>
<dbReference type="PANTHER" id="PTHR37422:SF17">
    <property type="entry name" value="O-ANTIGEN LIGASE"/>
    <property type="match status" value="1"/>
</dbReference>
<feature type="transmembrane region" description="Helical" evidence="5">
    <location>
        <begin position="204"/>
        <end position="232"/>
    </location>
</feature>
<feature type="transmembrane region" description="Helical" evidence="5">
    <location>
        <begin position="150"/>
        <end position="168"/>
    </location>
</feature>
<evidence type="ECO:0000256" key="2">
    <source>
        <dbReference type="ARBA" id="ARBA00022692"/>
    </source>
</evidence>
<evidence type="ECO:0000256" key="3">
    <source>
        <dbReference type="ARBA" id="ARBA00022989"/>
    </source>
</evidence>
<dbReference type="RefSeq" id="WP_013707140.1">
    <property type="nucleotide sequence ID" value="NC_015388.1"/>
</dbReference>
<protein>
    <submittedName>
        <fullName evidence="7">O-antigen polymerase</fullName>
    </submittedName>
</protein>
<evidence type="ECO:0000313" key="7">
    <source>
        <dbReference type="EMBL" id="AEB10031.1"/>
    </source>
</evidence>
<feature type="transmembrane region" description="Helical" evidence="5">
    <location>
        <begin position="307"/>
        <end position="330"/>
    </location>
</feature>
<feature type="transmembrane region" description="Helical" evidence="5">
    <location>
        <begin position="78"/>
        <end position="95"/>
    </location>
</feature>
<proteinExistence type="predicted"/>
<reference evidence="8" key="2">
    <citation type="submission" date="2011-03" db="EMBL/GenBank/DDBJ databases">
        <title>The complete genome of Desulfobacca acetoxidans DSM 11109.</title>
        <authorList>
            <consortium name="US DOE Joint Genome Institute (JGI-PGF)"/>
            <person name="Lucas S."/>
            <person name="Copeland A."/>
            <person name="Lapidus A."/>
            <person name="Bruce D."/>
            <person name="Goodwin L."/>
            <person name="Pitluck S."/>
            <person name="Peters L."/>
            <person name="Kyrpides N."/>
            <person name="Mavromatis K."/>
            <person name="Ivanova N."/>
            <person name="Ovchinnikova G."/>
            <person name="Teshima H."/>
            <person name="Detter J.C."/>
            <person name="Han C."/>
            <person name="Land M."/>
            <person name="Hauser L."/>
            <person name="Markowitz V."/>
            <person name="Cheng J.-F."/>
            <person name="Hugenholtz P."/>
            <person name="Woyke T."/>
            <person name="Wu D."/>
            <person name="Spring S."/>
            <person name="Schueler E."/>
            <person name="Brambilla E."/>
            <person name="Klenk H.-P."/>
            <person name="Eisen J.A."/>
        </authorList>
    </citation>
    <scope>NUCLEOTIDE SEQUENCE [LARGE SCALE GENOMIC DNA]</scope>
    <source>
        <strain evidence="8">ATCC 700848 / DSM 11109 / ASRB2</strain>
    </source>
</reference>
<feature type="transmembrane region" description="Helical" evidence="5">
    <location>
        <begin position="104"/>
        <end position="124"/>
    </location>
</feature>
<feature type="transmembrane region" description="Helical" evidence="5">
    <location>
        <begin position="27"/>
        <end position="46"/>
    </location>
</feature>
<dbReference type="InterPro" id="IPR051533">
    <property type="entry name" value="WaaL-like"/>
</dbReference>
<dbReference type="PANTHER" id="PTHR37422">
    <property type="entry name" value="TEICHURONIC ACID BIOSYNTHESIS PROTEIN TUAE"/>
    <property type="match status" value="1"/>
</dbReference>
<keyword evidence="2 5" id="KW-0812">Transmembrane</keyword>
<evidence type="ECO:0000256" key="4">
    <source>
        <dbReference type="ARBA" id="ARBA00023136"/>
    </source>
</evidence>
<reference evidence="7 8" key="1">
    <citation type="journal article" date="2011" name="Stand. Genomic Sci.">
        <title>Complete genome sequence of the acetate-degrading sulfate reducer Desulfobacca acetoxidans type strain (ASRB2).</title>
        <authorList>
            <person name="Goker M."/>
            <person name="Teshima H."/>
            <person name="Lapidus A."/>
            <person name="Nolan M."/>
            <person name="Lucas S."/>
            <person name="Hammon N."/>
            <person name="Deshpande S."/>
            <person name="Cheng J.F."/>
            <person name="Tapia R."/>
            <person name="Han C."/>
            <person name="Goodwin L."/>
            <person name="Pitluck S."/>
            <person name="Huntemann M."/>
            <person name="Liolios K."/>
            <person name="Ivanova N."/>
            <person name="Pagani I."/>
            <person name="Mavromatis K."/>
            <person name="Ovchinikova G."/>
            <person name="Pati A."/>
            <person name="Chen A."/>
            <person name="Palaniappan K."/>
            <person name="Land M."/>
            <person name="Hauser L."/>
            <person name="Brambilla E.M."/>
            <person name="Rohde M."/>
            <person name="Spring S."/>
            <person name="Detter J.C."/>
            <person name="Woyke T."/>
            <person name="Bristow J."/>
            <person name="Eisen J.A."/>
            <person name="Markowitz V."/>
            <person name="Hugenholtz P."/>
            <person name="Kyrpides N.C."/>
            <person name="Klenk H.P."/>
        </authorList>
    </citation>
    <scope>NUCLEOTIDE SEQUENCE [LARGE SCALE GENOMIC DNA]</scope>
    <source>
        <strain evidence="8">ATCC 700848 / DSM 11109 / ASRB2</strain>
    </source>
</reference>